<feature type="region of interest" description="Disordered" evidence="1">
    <location>
        <begin position="546"/>
        <end position="571"/>
    </location>
</feature>
<dbReference type="Proteomes" id="UP001614391">
    <property type="component" value="Unassembled WGS sequence"/>
</dbReference>
<feature type="domain" description="AMP-dependent synthetase/ligase" evidence="2">
    <location>
        <begin position="52"/>
        <end position="420"/>
    </location>
</feature>
<dbReference type="Gene3D" id="3.30.300.30">
    <property type="match status" value="1"/>
</dbReference>
<dbReference type="InterPro" id="IPR000873">
    <property type="entry name" value="AMP-dep_synth/lig_dom"/>
</dbReference>
<evidence type="ECO:0000313" key="5">
    <source>
        <dbReference type="Proteomes" id="UP001614391"/>
    </source>
</evidence>
<dbReference type="EMBL" id="JBITYT010000008">
    <property type="protein sequence ID" value="MFI9121550.1"/>
    <property type="molecule type" value="Genomic_DNA"/>
</dbReference>
<dbReference type="SUPFAM" id="SSF56801">
    <property type="entry name" value="Acetyl-CoA synthetase-like"/>
    <property type="match status" value="1"/>
</dbReference>
<reference evidence="4 5" key="1">
    <citation type="submission" date="2024-10" db="EMBL/GenBank/DDBJ databases">
        <title>The Natural Products Discovery Center: Release of the First 8490 Sequenced Strains for Exploring Actinobacteria Biosynthetic Diversity.</title>
        <authorList>
            <person name="Kalkreuter E."/>
            <person name="Kautsar S.A."/>
            <person name="Yang D."/>
            <person name="Bader C.D."/>
            <person name="Teijaro C.N."/>
            <person name="Fluegel L."/>
            <person name="Davis C.M."/>
            <person name="Simpson J.R."/>
            <person name="Lauterbach L."/>
            <person name="Steele A.D."/>
            <person name="Gui C."/>
            <person name="Meng S."/>
            <person name="Li G."/>
            <person name="Viehrig K."/>
            <person name="Ye F."/>
            <person name="Su P."/>
            <person name="Kiefer A.F."/>
            <person name="Nichols A."/>
            <person name="Cepeda A.J."/>
            <person name="Yan W."/>
            <person name="Fan B."/>
            <person name="Jiang Y."/>
            <person name="Adhikari A."/>
            <person name="Zheng C.-J."/>
            <person name="Schuster L."/>
            <person name="Cowan T.M."/>
            <person name="Smanski M.J."/>
            <person name="Chevrette M.G."/>
            <person name="De Carvalho L.P.S."/>
            <person name="Shen B."/>
        </authorList>
    </citation>
    <scope>NUCLEOTIDE SEQUENCE [LARGE SCALE GENOMIC DNA]</scope>
    <source>
        <strain evidence="4 5">NPDC053346</strain>
    </source>
</reference>
<dbReference type="PANTHER" id="PTHR45527">
    <property type="entry name" value="NONRIBOSOMAL PEPTIDE SYNTHETASE"/>
    <property type="match status" value="1"/>
</dbReference>
<organism evidence="4 5">
    <name type="scientific">Streptomyces bikiniensis</name>
    <dbReference type="NCBI Taxonomy" id="1896"/>
    <lineage>
        <taxon>Bacteria</taxon>
        <taxon>Bacillati</taxon>
        <taxon>Actinomycetota</taxon>
        <taxon>Actinomycetes</taxon>
        <taxon>Kitasatosporales</taxon>
        <taxon>Streptomycetaceae</taxon>
        <taxon>Streptomyces</taxon>
    </lineage>
</organism>
<comment type="caution">
    <text evidence="4">The sequence shown here is derived from an EMBL/GenBank/DDBJ whole genome shotgun (WGS) entry which is preliminary data.</text>
</comment>
<proteinExistence type="predicted"/>
<protein>
    <submittedName>
        <fullName evidence="4">Amino acid adenylation domain-containing protein</fullName>
    </submittedName>
</protein>
<evidence type="ECO:0000259" key="3">
    <source>
        <dbReference type="Pfam" id="PF13193"/>
    </source>
</evidence>
<dbReference type="InterPro" id="IPR025110">
    <property type="entry name" value="AMP-bd_C"/>
</dbReference>
<evidence type="ECO:0000256" key="1">
    <source>
        <dbReference type="SAM" id="MobiDB-lite"/>
    </source>
</evidence>
<sequence length="571" mass="59479">MTLRTAPAPAPAAPVLTPLPLAEGAAARAGALSLGRSAEFDTAPGVLHHVARFAAATPDAPAVVDGDTTLTYPGLLARAARFRAALVAAGCGAGSVVAAVGERSADTIAAFLALEGLGAVYLPVATDWPAQRVTEVLERAAAGFLLDYSGGPGGGGAAGETSVAAAAGLGLTVVAAPGPDATAEADATGAPYAPDGRDQSLEPRYCIFTSGTTGRPKGAAVEHRGMVNHLWAKVTDLDLTAGDRLAFTAPLVFDISVWQMLAPLLVGGAVVVVRQPDLDFPRRVRTVLERTGVTVVELVPTVVGWLVGEAERRGPVLPALRWLISTGEELRPELAARTLAALPHVRLLNAYGPTECSDDVTHHEVTAADTGLPRLPVGRPVDNARLYLLVHEEDEGVWRSAEPGEAGELFVGGVVVGLGYVNDPDNNARAFFTDPLDPGSPTGRLYRTGDLARFEEGVVLYLGRVDRQVKVAGVRMELDEIEAVLLRHPAVDRAAVTVPVVDGNPVLAAHYTARGPVTPGELRAHLAGSLPEAMVPRRLTELDALPLTPNGKTDHRALRRLAQDGTSPAEV</sequence>
<name>A0ABW8CZ15_STRBI</name>
<dbReference type="Pfam" id="PF00501">
    <property type="entry name" value="AMP-binding"/>
    <property type="match status" value="1"/>
</dbReference>
<dbReference type="InterPro" id="IPR042099">
    <property type="entry name" value="ANL_N_sf"/>
</dbReference>
<dbReference type="Gene3D" id="3.40.50.12780">
    <property type="entry name" value="N-terminal domain of ligase-like"/>
    <property type="match status" value="1"/>
</dbReference>
<dbReference type="PANTHER" id="PTHR45527:SF1">
    <property type="entry name" value="FATTY ACID SYNTHASE"/>
    <property type="match status" value="1"/>
</dbReference>
<dbReference type="NCBIfam" id="TIGR01733">
    <property type="entry name" value="AA-adenyl-dom"/>
    <property type="match status" value="1"/>
</dbReference>
<accession>A0ABW8CZ15</accession>
<gene>
    <name evidence="4" type="ORF">ACIGW0_19425</name>
</gene>
<dbReference type="InterPro" id="IPR045851">
    <property type="entry name" value="AMP-bd_C_sf"/>
</dbReference>
<dbReference type="InterPro" id="IPR010071">
    <property type="entry name" value="AA_adenyl_dom"/>
</dbReference>
<feature type="domain" description="AMP-binding enzyme C-terminal" evidence="3">
    <location>
        <begin position="480"/>
        <end position="552"/>
    </location>
</feature>
<dbReference type="Pfam" id="PF13193">
    <property type="entry name" value="AMP-binding_C"/>
    <property type="match status" value="1"/>
</dbReference>
<evidence type="ECO:0000313" key="4">
    <source>
        <dbReference type="EMBL" id="MFI9121550.1"/>
    </source>
</evidence>
<dbReference type="RefSeq" id="WP_399616317.1">
    <property type="nucleotide sequence ID" value="NZ_JBITYT010000008.1"/>
</dbReference>
<evidence type="ECO:0000259" key="2">
    <source>
        <dbReference type="Pfam" id="PF00501"/>
    </source>
</evidence>
<keyword evidence="5" id="KW-1185">Reference proteome</keyword>